<proteinExistence type="predicted"/>
<gene>
    <name evidence="2" type="ORF">METZ01_LOCUS165756</name>
</gene>
<sequence length="208" mass="22508">GSIVGAAVGAIPSLVSKLGISGGMFGAAIGAMAAGGPMQKGAEAALGVAQNPYMEMMFSGVGFRAFQFEFIMRPRHETEMAEVAEILRMFRTFTKPTFVEGKLGKSFMDYPMEFQIEFLTSSSKTEFDKDPNAQKDQGGASRKGGDSYILNPFVPQLKNCVCDSVTSNYTPQSIWAAHDQGKPVAVTLGLSFQETELVMAEDVFNDHY</sequence>
<feature type="region of interest" description="Disordered" evidence="1">
    <location>
        <begin position="125"/>
        <end position="144"/>
    </location>
</feature>
<evidence type="ECO:0000313" key="2">
    <source>
        <dbReference type="EMBL" id="SVB12902.1"/>
    </source>
</evidence>
<organism evidence="2">
    <name type="scientific">marine metagenome</name>
    <dbReference type="NCBI Taxonomy" id="408172"/>
    <lineage>
        <taxon>unclassified sequences</taxon>
        <taxon>metagenomes</taxon>
        <taxon>ecological metagenomes</taxon>
    </lineage>
</organism>
<dbReference type="EMBL" id="UINC01029717">
    <property type="protein sequence ID" value="SVB12902.1"/>
    <property type="molecule type" value="Genomic_DNA"/>
</dbReference>
<name>A0A382BI00_9ZZZZ</name>
<reference evidence="2" key="1">
    <citation type="submission" date="2018-05" db="EMBL/GenBank/DDBJ databases">
        <authorList>
            <person name="Lanie J.A."/>
            <person name="Ng W.-L."/>
            <person name="Kazmierczak K.M."/>
            <person name="Andrzejewski T.M."/>
            <person name="Davidsen T.M."/>
            <person name="Wayne K.J."/>
            <person name="Tettelin H."/>
            <person name="Glass J.I."/>
            <person name="Rusch D."/>
            <person name="Podicherti R."/>
            <person name="Tsui H.-C.T."/>
            <person name="Winkler M.E."/>
        </authorList>
    </citation>
    <scope>NUCLEOTIDE SEQUENCE</scope>
</reference>
<protein>
    <submittedName>
        <fullName evidence="2">Uncharacterized protein</fullName>
    </submittedName>
</protein>
<feature type="non-terminal residue" evidence="2">
    <location>
        <position position="1"/>
    </location>
</feature>
<dbReference type="AlphaFoldDB" id="A0A382BI00"/>
<evidence type="ECO:0000256" key="1">
    <source>
        <dbReference type="SAM" id="MobiDB-lite"/>
    </source>
</evidence>
<accession>A0A382BI00</accession>